<dbReference type="Proteomes" id="UP000561077">
    <property type="component" value="Unassembled WGS sequence"/>
</dbReference>
<gene>
    <name evidence="2" type="ORF">HLH25_08530</name>
    <name evidence="1" type="ORF">HLH26_08325</name>
</gene>
<dbReference type="Proteomes" id="UP000540490">
    <property type="component" value="Unassembled WGS sequence"/>
</dbReference>
<comment type="caution">
    <text evidence="1">The sequence shown here is derived from an EMBL/GenBank/DDBJ whole genome shotgun (WGS) entry which is preliminary data.</text>
</comment>
<keyword evidence="3" id="KW-1185">Reference proteome</keyword>
<evidence type="ECO:0000313" key="2">
    <source>
        <dbReference type="EMBL" id="MBB2193687.1"/>
    </source>
</evidence>
<name>A0A7W4NSD8_9PROT</name>
<reference evidence="3 4" key="1">
    <citation type="submission" date="2020-04" db="EMBL/GenBank/DDBJ databases">
        <title>Description of novel Gluconacetobacter.</title>
        <authorList>
            <person name="Sombolestani A."/>
        </authorList>
    </citation>
    <scope>NUCLEOTIDE SEQUENCE [LARGE SCALE GENOMIC DNA]</scope>
    <source>
        <strain evidence="2 3">LMG 1728</strain>
        <strain evidence="1 4">LMG 1731</strain>
    </source>
</reference>
<dbReference type="AlphaFoldDB" id="A0A7W4NSD8"/>
<organism evidence="1 4">
    <name type="scientific">Gluconacetobacter dulcium</name>
    <dbReference type="NCBI Taxonomy" id="2729096"/>
    <lineage>
        <taxon>Bacteria</taxon>
        <taxon>Pseudomonadati</taxon>
        <taxon>Pseudomonadota</taxon>
        <taxon>Alphaproteobacteria</taxon>
        <taxon>Acetobacterales</taxon>
        <taxon>Acetobacteraceae</taxon>
        <taxon>Gluconacetobacter</taxon>
    </lineage>
</organism>
<sequence>MTTDPRCAEAHGPKARAPGPFSGCEHGCRLRVTLASGHPVEGELQIFGGHRMLIIRDPAAPMGHRVEGPLRRADVTRVEILQSREEVRAEQRAQRFGKLVFTWEPKTRDDNRAQLEGIARAIADIPRDGDFHRRLELEAQFAHLAGRIALGQAKRAWVLAEAAWYRAHNSPPSMADLWGSDLASPSCFRRPREEDFDPDPAVRNRPVPVPTWVLQDPRSIRNMLAALQEAGLSARIHRLGDLPHEHGGILVKMPVSGRAQFALIGRRNGAGVMDWTHAWDVLDTPTGARRLGAVRRCAAYHRMLKVLQVGRVALQLDFATMLERL</sequence>
<dbReference type="RefSeq" id="WP_182973651.1">
    <property type="nucleotide sequence ID" value="NZ_JABEQO010000008.1"/>
</dbReference>
<dbReference type="EMBL" id="JABEQO010000008">
    <property type="protein sequence ID" value="MBB2164546.1"/>
    <property type="molecule type" value="Genomic_DNA"/>
</dbReference>
<proteinExistence type="predicted"/>
<evidence type="ECO:0000313" key="3">
    <source>
        <dbReference type="Proteomes" id="UP000540490"/>
    </source>
</evidence>
<accession>A0A7W4NSD8</accession>
<dbReference type="EMBL" id="JABEQN010000008">
    <property type="protein sequence ID" value="MBB2193687.1"/>
    <property type="molecule type" value="Genomic_DNA"/>
</dbReference>
<evidence type="ECO:0000313" key="4">
    <source>
        <dbReference type="Proteomes" id="UP000561077"/>
    </source>
</evidence>
<protein>
    <submittedName>
        <fullName evidence="1">Uncharacterized protein</fullName>
    </submittedName>
</protein>
<evidence type="ECO:0000313" key="1">
    <source>
        <dbReference type="EMBL" id="MBB2164546.1"/>
    </source>
</evidence>